<feature type="region of interest" description="Disordered" evidence="4">
    <location>
        <begin position="115"/>
        <end position="136"/>
    </location>
</feature>
<dbReference type="GO" id="GO:0007129">
    <property type="term" value="P:homologous chromosome pairing at meiosis"/>
    <property type="evidence" value="ECO:0007669"/>
    <property type="project" value="TreeGrafter"/>
</dbReference>
<dbReference type="PANTHER" id="PTHR28575">
    <property type="entry name" value="MEIOSIS-SPECIFIC PROTEIN MEI4"/>
    <property type="match status" value="1"/>
</dbReference>
<dbReference type="GO" id="GO:0042138">
    <property type="term" value="P:meiotic DNA double-strand break formation"/>
    <property type="evidence" value="ECO:0007669"/>
    <property type="project" value="InterPro"/>
</dbReference>
<keyword evidence="3" id="KW-0175">Coiled coil</keyword>
<feature type="coiled-coil region" evidence="3">
    <location>
        <begin position="50"/>
        <end position="84"/>
    </location>
</feature>
<dbReference type="GO" id="GO:0006310">
    <property type="term" value="P:DNA recombination"/>
    <property type="evidence" value="ECO:0007669"/>
    <property type="project" value="InterPro"/>
</dbReference>
<keyword evidence="6" id="KW-1185">Reference proteome</keyword>
<dbReference type="InParanoid" id="A0A665VKV9"/>
<reference evidence="5" key="3">
    <citation type="submission" date="2025-09" db="UniProtKB">
        <authorList>
            <consortium name="Ensembl"/>
        </authorList>
    </citation>
    <scope>IDENTIFICATION</scope>
</reference>
<evidence type="ECO:0000256" key="1">
    <source>
        <dbReference type="ARBA" id="ARBA00023254"/>
    </source>
</evidence>
<dbReference type="Ensembl" id="ENSENLT00000033266.1">
    <property type="protein sequence ID" value="ENSENLP00000032346.1"/>
    <property type="gene ID" value="ENSENLG00000014301.1"/>
</dbReference>
<proteinExistence type="inferred from homology"/>
<comment type="similarity">
    <text evidence="2">Belongs to the MEI4L family.</text>
</comment>
<dbReference type="Proteomes" id="UP000472264">
    <property type="component" value="Chromosome 24"/>
</dbReference>
<dbReference type="Pfam" id="PF13971">
    <property type="entry name" value="Mei4"/>
    <property type="match status" value="1"/>
</dbReference>
<evidence type="ECO:0000256" key="2">
    <source>
        <dbReference type="ARBA" id="ARBA00093453"/>
    </source>
</evidence>
<evidence type="ECO:0000256" key="4">
    <source>
        <dbReference type="SAM" id="MobiDB-lite"/>
    </source>
</evidence>
<protein>
    <submittedName>
        <fullName evidence="5">Meiosis-specific, MEI4 homolog (S. cerevisiae)</fullName>
    </submittedName>
</protein>
<dbReference type="PANTHER" id="PTHR28575:SF1">
    <property type="entry name" value="MEIOSIS-SPECIFIC PROTEIN MEI4"/>
    <property type="match status" value="1"/>
</dbReference>
<dbReference type="OMA" id="MYDITQY"/>
<reference evidence="5" key="1">
    <citation type="submission" date="2021-04" db="EMBL/GenBank/DDBJ databases">
        <authorList>
            <consortium name="Wellcome Sanger Institute Data Sharing"/>
        </authorList>
    </citation>
    <scope>NUCLEOTIDE SEQUENCE [LARGE SCALE GENOMIC DNA]</scope>
</reference>
<organism evidence="5 6">
    <name type="scientific">Echeneis naucrates</name>
    <name type="common">Live sharksucker</name>
    <dbReference type="NCBI Taxonomy" id="173247"/>
    <lineage>
        <taxon>Eukaryota</taxon>
        <taxon>Metazoa</taxon>
        <taxon>Chordata</taxon>
        <taxon>Craniata</taxon>
        <taxon>Vertebrata</taxon>
        <taxon>Euteleostomi</taxon>
        <taxon>Actinopterygii</taxon>
        <taxon>Neopterygii</taxon>
        <taxon>Teleostei</taxon>
        <taxon>Neoteleostei</taxon>
        <taxon>Acanthomorphata</taxon>
        <taxon>Carangaria</taxon>
        <taxon>Carangiformes</taxon>
        <taxon>Echeneidae</taxon>
        <taxon>Echeneis</taxon>
    </lineage>
</organism>
<evidence type="ECO:0000313" key="5">
    <source>
        <dbReference type="Ensembl" id="ENSENLP00000032346.1"/>
    </source>
</evidence>
<evidence type="ECO:0000256" key="3">
    <source>
        <dbReference type="SAM" id="Coils"/>
    </source>
</evidence>
<dbReference type="AlphaFoldDB" id="A0A665VKV9"/>
<accession>A0A665VKV9</accession>
<feature type="region of interest" description="Disordered" evidence="4">
    <location>
        <begin position="364"/>
        <end position="385"/>
    </location>
</feature>
<dbReference type="InterPro" id="IPR025888">
    <property type="entry name" value="MEI4"/>
</dbReference>
<dbReference type="GO" id="GO:0007283">
    <property type="term" value="P:spermatogenesis"/>
    <property type="evidence" value="ECO:0007669"/>
    <property type="project" value="TreeGrafter"/>
</dbReference>
<evidence type="ECO:0000313" key="6">
    <source>
        <dbReference type="Proteomes" id="UP000472264"/>
    </source>
</evidence>
<keyword evidence="1" id="KW-0469">Meiosis</keyword>
<dbReference type="GO" id="GO:0048477">
    <property type="term" value="P:oogenesis"/>
    <property type="evidence" value="ECO:0007669"/>
    <property type="project" value="TreeGrafter"/>
</dbReference>
<reference evidence="5" key="2">
    <citation type="submission" date="2025-08" db="UniProtKB">
        <authorList>
            <consortium name="Ensembl"/>
        </authorList>
    </citation>
    <scope>IDENTIFICATION</scope>
</reference>
<dbReference type="GO" id="GO:0000800">
    <property type="term" value="C:lateral element"/>
    <property type="evidence" value="ECO:0007669"/>
    <property type="project" value="TreeGrafter"/>
</dbReference>
<dbReference type="FunCoup" id="A0A665VKV9">
    <property type="interactions" value="755"/>
</dbReference>
<name>A0A665VKV9_ECHNA</name>
<sequence length="385" mass="42311">MCVLVCVNASALNLIPTPTHITSPSGFFILRILALALAIVKTKPAGLSGRENAEALARKLRSRDESWKEKAEGLQQEVLRLRQQLLLARVTSYTKSPDSALENVSQDLFDPSCDSETPDLLEVDPQPGLQPPSGHPGGLWDSVLNPNMQFLQSLCSLYRVKGNSRALEALWFSPDGGAASVLTDSVCQLLDSVVAACRNPPLLGPCDLVLQACQVAAGAMDLFSSQMMPSVEFMGHVEESLRELTGLLLNHNHESSTSCRPEADDVDIFPSVNMLHTFWFCTLLYSVLPGQENSGLDTFPVDQYQNSCHLFWIVEKLLQKSKVEVDSEQAGFLSHLLHRVFLLSEEFPLFSICMWRIAGLLTSSDKSEAGSPRPEVCEGGLRQQK</sequence>